<dbReference type="Pfam" id="PF13191">
    <property type="entry name" value="AAA_16"/>
    <property type="match status" value="1"/>
</dbReference>
<gene>
    <name evidence="4" type="ORF">GCM10022247_37720</name>
</gene>
<dbReference type="PANTHER" id="PTHR16305">
    <property type="entry name" value="TESTICULAR SOLUBLE ADENYLYL CYCLASE"/>
    <property type="match status" value="1"/>
</dbReference>
<keyword evidence="2" id="KW-0067">ATP-binding</keyword>
<protein>
    <recommendedName>
        <fullName evidence="3">HTH luxR-type domain-containing protein</fullName>
    </recommendedName>
</protein>
<keyword evidence="1" id="KW-0547">Nucleotide-binding</keyword>
<accession>A0ABP7SHC3</accession>
<dbReference type="InterPro" id="IPR011990">
    <property type="entry name" value="TPR-like_helical_dom_sf"/>
</dbReference>
<name>A0ABP7SHC3_9PSEU</name>
<dbReference type="EMBL" id="BAABAL010000013">
    <property type="protein sequence ID" value="GAA4011700.1"/>
    <property type="molecule type" value="Genomic_DNA"/>
</dbReference>
<dbReference type="SUPFAM" id="SSF46894">
    <property type="entry name" value="C-terminal effector domain of the bipartite response regulators"/>
    <property type="match status" value="1"/>
</dbReference>
<dbReference type="CDD" id="cd06170">
    <property type="entry name" value="LuxR_C_like"/>
    <property type="match status" value="1"/>
</dbReference>
<dbReference type="InterPro" id="IPR036388">
    <property type="entry name" value="WH-like_DNA-bd_sf"/>
</dbReference>
<dbReference type="Pfam" id="PF00196">
    <property type="entry name" value="GerE"/>
    <property type="match status" value="1"/>
</dbReference>
<dbReference type="PROSITE" id="PS50043">
    <property type="entry name" value="HTH_LUXR_2"/>
    <property type="match status" value="1"/>
</dbReference>
<proteinExistence type="predicted"/>
<dbReference type="PANTHER" id="PTHR16305:SF35">
    <property type="entry name" value="TRANSCRIPTIONAL ACTIVATOR DOMAIN"/>
    <property type="match status" value="1"/>
</dbReference>
<dbReference type="PRINTS" id="PR00038">
    <property type="entry name" value="HTHLUXR"/>
</dbReference>
<comment type="caution">
    <text evidence="4">The sequence shown here is derived from an EMBL/GenBank/DDBJ whole genome shotgun (WGS) entry which is preliminary data.</text>
</comment>
<evidence type="ECO:0000256" key="2">
    <source>
        <dbReference type="ARBA" id="ARBA00022840"/>
    </source>
</evidence>
<dbReference type="InterPro" id="IPR016032">
    <property type="entry name" value="Sig_transdc_resp-reg_C-effctor"/>
</dbReference>
<dbReference type="PROSITE" id="PS00622">
    <property type="entry name" value="HTH_LUXR_1"/>
    <property type="match status" value="1"/>
</dbReference>
<organism evidence="4 5">
    <name type="scientific">Allokutzneria multivorans</name>
    <dbReference type="NCBI Taxonomy" id="1142134"/>
    <lineage>
        <taxon>Bacteria</taxon>
        <taxon>Bacillati</taxon>
        <taxon>Actinomycetota</taxon>
        <taxon>Actinomycetes</taxon>
        <taxon>Pseudonocardiales</taxon>
        <taxon>Pseudonocardiaceae</taxon>
        <taxon>Allokutzneria</taxon>
    </lineage>
</organism>
<dbReference type="SUPFAM" id="SSF52540">
    <property type="entry name" value="P-loop containing nucleoside triphosphate hydrolases"/>
    <property type="match status" value="1"/>
</dbReference>
<evidence type="ECO:0000313" key="4">
    <source>
        <dbReference type="EMBL" id="GAA4011700.1"/>
    </source>
</evidence>
<evidence type="ECO:0000256" key="1">
    <source>
        <dbReference type="ARBA" id="ARBA00022741"/>
    </source>
</evidence>
<dbReference type="InterPro" id="IPR000792">
    <property type="entry name" value="Tscrpt_reg_LuxR_C"/>
</dbReference>
<dbReference type="SUPFAM" id="SSF48452">
    <property type="entry name" value="TPR-like"/>
    <property type="match status" value="1"/>
</dbReference>
<dbReference type="RefSeq" id="WP_344876516.1">
    <property type="nucleotide sequence ID" value="NZ_BAABAL010000013.1"/>
</dbReference>
<sequence>MTSTGERAVRTTTRAREVIGRAAELAELSSLAASAVSGEVGIALVRGTAGMGKTTLLEEFSRALAVSGRVRLLRIACQEHSGCFSAARALLGLDSSGAEGEELSYRVFQELYRHMADRAAASPLVLMIDDAHLCDEASMHWLEFLLRRATDLPLLLVLAQRVDTQGPGAPGLTWLAAHSRCRVLELGPFAHSEITEFAERALLDTPDACFVDGCAEITGGNPLVLGRLLDELSREGVLPDATGAVRAEQLGERVLAASVLAQLASRPEHVRAVAEAVAILGDTADDVPTRLTAALAGVQPGVVVSALEELSRIGVTVPGEAGYAHAVIRDAVLARLEEARLRQLRTRAGRLLSDAGRPAEEVAEQLLGLSGEVERWMVDIFRAAAVRAEARGAYDVAVRYLTEVLQSLGEKGNEAERARARVALAGPLAKIDPDAALDQLRRALAATAPLRERAGIAVRFGQTAVLARGALDGVKVLGAVADELAADQGGEAAEELLALVESTLLVCGSTEQDSITLVRERARRIGMPEGRTAAERQTLAMTALLAASEAREPAGHAVSLARRALRGAGVTTEARTCYSAAIALSFADEVAESLSTMDALVAACRDKGERWTLALSTATRALMLHTAGDVTAALADATAATLVAGEQSEHLVSCLPSTALAAGLIERGELDRAEALLDTVQSDRFEGFIWEWPHYLQTRARLSRARGDLPGALRHLENCGAVLAEAGITNPVLTRWWVDAACIQADQKQPSKARELVEQAREVAERWGTPRARGLALLSCGVLEKGKRSLELLEEAVAVLPDDIARLDVAVAEYRLGAQLLREDDSRAARSHLRRALDMATRCGATALGAAAGKLHADAGGRLHRHIASPVDTLTGSERRVAMLAMAGGSNKEIGDALRITVRTVEVHLTNAYRKLGVTGRAELASVLDSVRSAHDPGQ</sequence>
<dbReference type="Gene3D" id="1.25.40.10">
    <property type="entry name" value="Tetratricopeptide repeat domain"/>
    <property type="match status" value="1"/>
</dbReference>
<feature type="domain" description="HTH luxR-type" evidence="3">
    <location>
        <begin position="867"/>
        <end position="932"/>
    </location>
</feature>
<reference evidence="5" key="1">
    <citation type="journal article" date="2019" name="Int. J. Syst. Evol. Microbiol.">
        <title>The Global Catalogue of Microorganisms (GCM) 10K type strain sequencing project: providing services to taxonomists for standard genome sequencing and annotation.</title>
        <authorList>
            <consortium name="The Broad Institute Genomics Platform"/>
            <consortium name="The Broad Institute Genome Sequencing Center for Infectious Disease"/>
            <person name="Wu L."/>
            <person name="Ma J."/>
        </authorList>
    </citation>
    <scope>NUCLEOTIDE SEQUENCE [LARGE SCALE GENOMIC DNA]</scope>
    <source>
        <strain evidence="5">JCM 17342</strain>
    </source>
</reference>
<dbReference type="InterPro" id="IPR027417">
    <property type="entry name" value="P-loop_NTPase"/>
</dbReference>
<dbReference type="Proteomes" id="UP001501747">
    <property type="component" value="Unassembled WGS sequence"/>
</dbReference>
<evidence type="ECO:0000259" key="3">
    <source>
        <dbReference type="PROSITE" id="PS50043"/>
    </source>
</evidence>
<dbReference type="Gene3D" id="1.10.10.10">
    <property type="entry name" value="Winged helix-like DNA-binding domain superfamily/Winged helix DNA-binding domain"/>
    <property type="match status" value="1"/>
</dbReference>
<keyword evidence="5" id="KW-1185">Reference proteome</keyword>
<dbReference type="InterPro" id="IPR041664">
    <property type="entry name" value="AAA_16"/>
</dbReference>
<dbReference type="SMART" id="SM00421">
    <property type="entry name" value="HTH_LUXR"/>
    <property type="match status" value="1"/>
</dbReference>
<evidence type="ECO:0000313" key="5">
    <source>
        <dbReference type="Proteomes" id="UP001501747"/>
    </source>
</evidence>
<dbReference type="Gene3D" id="3.40.50.300">
    <property type="entry name" value="P-loop containing nucleotide triphosphate hydrolases"/>
    <property type="match status" value="1"/>
</dbReference>